<dbReference type="AlphaFoldDB" id="A0A455T0B6"/>
<protein>
    <submittedName>
        <fullName evidence="1">Uncharacterized protein</fullName>
    </submittedName>
</protein>
<reference evidence="1" key="1">
    <citation type="submission" date="2018-12" db="EMBL/GenBank/DDBJ databases">
        <title>Novel natural products biosynthetic potential of the class Ktedonobacteria.</title>
        <authorList>
            <person name="Zheng Y."/>
            <person name="Saitou A."/>
            <person name="Wang C.M."/>
            <person name="Toyoda A."/>
            <person name="Minakuchi Y."/>
            <person name="Sekiguchi Y."/>
            <person name="Ueda K."/>
            <person name="Takano H."/>
            <person name="Sakai Y."/>
            <person name="Yokota A."/>
            <person name="Yabe S."/>
        </authorList>
    </citation>
    <scope>NUCLEOTIDE SEQUENCE</scope>
    <source>
        <strain evidence="1">A3-2</strain>
    </source>
</reference>
<sequence length="68" mass="7135">MWLDLQRLFADSKHLLVGAAAIQGKGKPGKGLFILGIKRQPLPKAVGGSLPVPALELLSALATEVLYG</sequence>
<proteinExistence type="predicted"/>
<organism evidence="1">
    <name type="scientific">Thermogemmatispora argillosa</name>
    <dbReference type="NCBI Taxonomy" id="2045280"/>
    <lineage>
        <taxon>Bacteria</taxon>
        <taxon>Bacillati</taxon>
        <taxon>Chloroflexota</taxon>
        <taxon>Ktedonobacteria</taxon>
        <taxon>Thermogemmatisporales</taxon>
        <taxon>Thermogemmatisporaceae</taxon>
        <taxon>Thermogemmatispora</taxon>
    </lineage>
</organism>
<gene>
    <name evidence="1" type="ORF">KTA_09900</name>
</gene>
<dbReference type="EMBL" id="AP019377">
    <property type="protein sequence ID" value="BBH92791.1"/>
    <property type="molecule type" value="Genomic_DNA"/>
</dbReference>
<accession>A0A455T0B6</accession>
<evidence type="ECO:0000313" key="1">
    <source>
        <dbReference type="EMBL" id="BBH92791.1"/>
    </source>
</evidence>
<name>A0A455T0B6_9CHLR</name>